<dbReference type="STRING" id="416944.SAMN05421548_114103"/>
<keyword evidence="3" id="KW-0413">Isomerase</keyword>
<keyword evidence="4" id="KW-1185">Reference proteome</keyword>
<dbReference type="AlphaFoldDB" id="A0A1G6S253"/>
<dbReference type="GO" id="GO:0006006">
    <property type="term" value="P:glucose metabolic process"/>
    <property type="evidence" value="ECO:0007669"/>
    <property type="project" value="UniProtKB-KW"/>
</dbReference>
<keyword evidence="2" id="KW-0119">Carbohydrate metabolism</keyword>
<dbReference type="Pfam" id="PF10282">
    <property type="entry name" value="Lactonase"/>
    <property type="match status" value="1"/>
</dbReference>
<dbReference type="InterPro" id="IPR015943">
    <property type="entry name" value="WD40/YVTN_repeat-like_dom_sf"/>
</dbReference>
<accession>A0A1G6S253</accession>
<dbReference type="FunFam" id="2.130.10.10:FF:000306">
    <property type="entry name" value="3-carboxymuconate cyclase"/>
    <property type="match status" value="1"/>
</dbReference>
<protein>
    <submittedName>
        <fullName evidence="3">6-phosphogluconolactonase, cycloisomerase 2 family</fullName>
    </submittedName>
</protein>
<dbReference type="SUPFAM" id="SSF51004">
    <property type="entry name" value="C-terminal (heme d1) domain of cytochrome cd1-nitrite reductase"/>
    <property type="match status" value="1"/>
</dbReference>
<dbReference type="GO" id="GO:0016853">
    <property type="term" value="F:isomerase activity"/>
    <property type="evidence" value="ECO:0007669"/>
    <property type="project" value="UniProtKB-KW"/>
</dbReference>
<dbReference type="PANTHER" id="PTHR30344:SF1">
    <property type="entry name" value="6-PHOSPHOGLUCONOLACTONASE"/>
    <property type="match status" value="1"/>
</dbReference>
<dbReference type="InterPro" id="IPR011048">
    <property type="entry name" value="Haem_d1_sf"/>
</dbReference>
<dbReference type="GO" id="GO:0005829">
    <property type="term" value="C:cytosol"/>
    <property type="evidence" value="ECO:0007669"/>
    <property type="project" value="TreeGrafter"/>
</dbReference>
<reference evidence="4" key="1">
    <citation type="submission" date="2016-09" db="EMBL/GenBank/DDBJ databases">
        <authorList>
            <person name="Varghese N."/>
            <person name="Submissions S."/>
        </authorList>
    </citation>
    <scope>NUCLEOTIDE SEQUENCE [LARGE SCALE GENOMIC DNA]</scope>
    <source>
        <strain evidence="4">TNe-862</strain>
    </source>
</reference>
<dbReference type="EMBL" id="FMYQ01000014">
    <property type="protein sequence ID" value="SDD10276.1"/>
    <property type="molecule type" value="Genomic_DNA"/>
</dbReference>
<gene>
    <name evidence="3" type="ORF">SAMN05421548_114103</name>
</gene>
<dbReference type="PANTHER" id="PTHR30344">
    <property type="entry name" value="6-PHOSPHOGLUCONOLACTONASE-RELATED"/>
    <property type="match status" value="1"/>
</dbReference>
<proteinExistence type="inferred from homology"/>
<dbReference type="Proteomes" id="UP000198908">
    <property type="component" value="Unassembled WGS sequence"/>
</dbReference>
<dbReference type="Gene3D" id="2.130.10.10">
    <property type="entry name" value="YVTN repeat-like/Quinoprotein amine dehydrogenase"/>
    <property type="match status" value="1"/>
</dbReference>
<keyword evidence="2" id="KW-0313">Glucose metabolism</keyword>
<evidence type="ECO:0000313" key="3">
    <source>
        <dbReference type="EMBL" id="SDD10276.1"/>
    </source>
</evidence>
<evidence type="ECO:0000313" key="4">
    <source>
        <dbReference type="Proteomes" id="UP000198908"/>
    </source>
</evidence>
<dbReference type="InterPro" id="IPR019405">
    <property type="entry name" value="Lactonase_7-beta_prop"/>
</dbReference>
<evidence type="ECO:0000256" key="2">
    <source>
        <dbReference type="ARBA" id="ARBA00022526"/>
    </source>
</evidence>
<name>A0A1G6S253_9BURK</name>
<dbReference type="InterPro" id="IPR050282">
    <property type="entry name" value="Cycloisomerase_2"/>
</dbReference>
<dbReference type="GO" id="GO:0017057">
    <property type="term" value="F:6-phosphogluconolactonase activity"/>
    <property type="evidence" value="ECO:0007669"/>
    <property type="project" value="TreeGrafter"/>
</dbReference>
<organism evidence="3 4">
    <name type="scientific">Paraburkholderia lycopersici</name>
    <dbReference type="NCBI Taxonomy" id="416944"/>
    <lineage>
        <taxon>Bacteria</taxon>
        <taxon>Pseudomonadati</taxon>
        <taxon>Pseudomonadota</taxon>
        <taxon>Betaproteobacteria</taxon>
        <taxon>Burkholderiales</taxon>
        <taxon>Burkholderiaceae</taxon>
        <taxon>Paraburkholderia</taxon>
    </lineage>
</organism>
<comment type="similarity">
    <text evidence="1">Belongs to the cycloisomerase 2 family.</text>
</comment>
<sequence length="456" mass="49208">MYQTIPVEVGADADPLHRIDKKKEVDMFPRHAVANAVPAPARSRPRPRAVRRGPARLVTQLIKGFVIMASVAATPAFAQSASQSASTAAPDAGVYNLIVGTYTSGKSEGIYVYRFDTKTGDAQQVSVAKTVNPSFLVVSKDDRFVYAVNELPGDNGPASLRGDVSAFGFDAASGQLTFLDKVSAQGNDPCYLSLSPDGRYLFVANYSVAADPGGSFAVLPVQQDGKLGEAVLTVHHEGGGPVKGRQDNAHVHSTVFSPDGHYLFTQDLGTDKLWTYRYTPDGSRGLVSPAEWRYADVKSGSGPRHLVFGNDGRHAYLTSELAATVTVFSYRDGRMKPEQIERLAEPGFKGTQGAAALHFSPDGKFLYVSNRGDANDISIFAVDGDSGKLRRVGRQSSLGKSPREFAIDPTGQWLIVGNQNSDTAYVFRRDRQTGLLEPNPKRMDIGSPVDFKFVAQ</sequence>
<evidence type="ECO:0000256" key="1">
    <source>
        <dbReference type="ARBA" id="ARBA00005564"/>
    </source>
</evidence>